<evidence type="ECO:0000256" key="1">
    <source>
        <dbReference type="ARBA" id="ARBA00023015"/>
    </source>
</evidence>
<dbReference type="InterPro" id="IPR013324">
    <property type="entry name" value="RNA_pol_sigma_r3/r4-like"/>
</dbReference>
<keyword evidence="4" id="KW-0804">Transcription</keyword>
<comment type="caution">
    <text evidence="6">The sequence shown here is derived from an EMBL/GenBank/DDBJ whole genome shotgun (WGS) entry which is preliminary data.</text>
</comment>
<feature type="region of interest" description="Disordered" evidence="5">
    <location>
        <begin position="1"/>
        <end position="24"/>
    </location>
</feature>
<dbReference type="SUPFAM" id="SSF88659">
    <property type="entry name" value="Sigma3 and sigma4 domains of RNA polymerase sigma factors"/>
    <property type="match status" value="1"/>
</dbReference>
<dbReference type="Gene3D" id="1.10.10.10">
    <property type="entry name" value="Winged helix-like DNA-binding domain superfamily/Winged helix DNA-binding domain"/>
    <property type="match status" value="1"/>
</dbReference>
<accession>A0A7W7VX62</accession>
<proteinExistence type="predicted"/>
<dbReference type="InterPro" id="IPR036388">
    <property type="entry name" value="WH-like_DNA-bd_sf"/>
</dbReference>
<evidence type="ECO:0000256" key="4">
    <source>
        <dbReference type="ARBA" id="ARBA00023163"/>
    </source>
</evidence>
<keyword evidence="6" id="KW-0240">DNA-directed RNA polymerase</keyword>
<gene>
    <name evidence="6" type="ORF">FHR34_004283</name>
</gene>
<reference evidence="6 7" key="1">
    <citation type="submission" date="2020-08" db="EMBL/GenBank/DDBJ databases">
        <title>Sequencing the genomes of 1000 actinobacteria strains.</title>
        <authorList>
            <person name="Klenk H.-P."/>
        </authorList>
    </citation>
    <scope>NUCLEOTIDE SEQUENCE [LARGE SCALE GENOMIC DNA]</scope>
    <source>
        <strain evidence="6 7">DSM 41654</strain>
    </source>
</reference>
<sequence length="320" mass="34240">MRQFPESAESVAAPTFEPAPPPDRSSYQELYGRAFDELLQQTYLLTGGRRRLAEHAVRRAFSAAWNRWDEVATDPDPARWLRTRAFTHALTPWHPSHPRQPHHPRLPAQSTTVKSSEVDASSKTDAELLAALRGLTRARRQVLVLHDALGLAPAAIALEVEASAAAVIRRLQAAHLELARALPTLLGADPLAAGFGERLGGLLYQLAVRHCPPRESGRQVTWALRAGARLRAAAMPMAAGLLVLGTAGAITGTLNGHGPSAYFHRPAAPAPLCTGSRNGSAGPAAMAHSAGMRSVWCAEDELPRVGARPGLSAAAERVRQ</sequence>
<evidence type="ECO:0000313" key="6">
    <source>
        <dbReference type="EMBL" id="MBB4925290.1"/>
    </source>
</evidence>
<protein>
    <submittedName>
        <fullName evidence="6">DNA-directed RNA polymerase specialized sigma24 family protein</fullName>
    </submittedName>
</protein>
<evidence type="ECO:0000313" key="7">
    <source>
        <dbReference type="Proteomes" id="UP000540506"/>
    </source>
</evidence>
<feature type="region of interest" description="Disordered" evidence="5">
    <location>
        <begin position="91"/>
        <end position="119"/>
    </location>
</feature>
<dbReference type="GO" id="GO:0016987">
    <property type="term" value="F:sigma factor activity"/>
    <property type="evidence" value="ECO:0007669"/>
    <property type="project" value="UniProtKB-KW"/>
</dbReference>
<keyword evidence="1" id="KW-0805">Transcription regulation</keyword>
<dbReference type="RefSeq" id="WP_184937373.1">
    <property type="nucleotide sequence ID" value="NZ_JACHJV010000001.1"/>
</dbReference>
<dbReference type="Proteomes" id="UP000540506">
    <property type="component" value="Unassembled WGS sequence"/>
</dbReference>
<dbReference type="EMBL" id="JACHJV010000001">
    <property type="protein sequence ID" value="MBB4925290.1"/>
    <property type="molecule type" value="Genomic_DNA"/>
</dbReference>
<dbReference type="InterPro" id="IPR039425">
    <property type="entry name" value="RNA_pol_sigma-70-like"/>
</dbReference>
<evidence type="ECO:0000256" key="3">
    <source>
        <dbReference type="ARBA" id="ARBA00023125"/>
    </source>
</evidence>
<evidence type="ECO:0000256" key="2">
    <source>
        <dbReference type="ARBA" id="ARBA00023082"/>
    </source>
</evidence>
<dbReference type="PANTHER" id="PTHR43133">
    <property type="entry name" value="RNA POLYMERASE ECF-TYPE SIGMA FACTO"/>
    <property type="match status" value="1"/>
</dbReference>
<dbReference type="GO" id="GO:0003677">
    <property type="term" value="F:DNA binding"/>
    <property type="evidence" value="ECO:0007669"/>
    <property type="project" value="UniProtKB-KW"/>
</dbReference>
<evidence type="ECO:0000256" key="5">
    <source>
        <dbReference type="SAM" id="MobiDB-lite"/>
    </source>
</evidence>
<feature type="compositionally biased region" description="Basic residues" evidence="5">
    <location>
        <begin position="96"/>
        <end position="105"/>
    </location>
</feature>
<keyword evidence="7" id="KW-1185">Reference proteome</keyword>
<keyword evidence="2" id="KW-0731">Sigma factor</keyword>
<name>A0A7W7VX62_KITKI</name>
<organism evidence="6 7">
    <name type="scientific">Kitasatospora kifunensis</name>
    <name type="common">Streptomyces kifunensis</name>
    <dbReference type="NCBI Taxonomy" id="58351"/>
    <lineage>
        <taxon>Bacteria</taxon>
        <taxon>Bacillati</taxon>
        <taxon>Actinomycetota</taxon>
        <taxon>Actinomycetes</taxon>
        <taxon>Kitasatosporales</taxon>
        <taxon>Streptomycetaceae</taxon>
        <taxon>Kitasatospora</taxon>
    </lineage>
</organism>
<keyword evidence="3" id="KW-0238">DNA-binding</keyword>
<dbReference type="PANTHER" id="PTHR43133:SF8">
    <property type="entry name" value="RNA POLYMERASE SIGMA FACTOR HI_1459-RELATED"/>
    <property type="match status" value="1"/>
</dbReference>
<dbReference type="GO" id="GO:0000428">
    <property type="term" value="C:DNA-directed RNA polymerase complex"/>
    <property type="evidence" value="ECO:0007669"/>
    <property type="project" value="UniProtKB-KW"/>
</dbReference>
<dbReference type="AlphaFoldDB" id="A0A7W7VX62"/>